<dbReference type="GO" id="GO:0016477">
    <property type="term" value="P:cell migration"/>
    <property type="evidence" value="ECO:0007669"/>
    <property type="project" value="TreeGrafter"/>
</dbReference>
<dbReference type="SUPFAM" id="SSF69179">
    <property type="entry name" value="Integrin domains"/>
    <property type="match status" value="1"/>
</dbReference>
<keyword evidence="5" id="KW-0732">Signal</keyword>
<keyword evidence="7 13" id="KW-1133">Transmembrane helix</keyword>
<feature type="domain" description="Integrin beta subunit tail" evidence="15">
    <location>
        <begin position="267"/>
        <end position="349"/>
    </location>
</feature>
<dbReference type="InterPro" id="IPR057073">
    <property type="entry name" value="EGF_integrin_2"/>
</dbReference>
<evidence type="ECO:0000256" key="13">
    <source>
        <dbReference type="SAM" id="Phobius"/>
    </source>
</evidence>
<keyword evidence="11" id="KW-0325">Glycoprotein</keyword>
<dbReference type="GO" id="GO:0009986">
    <property type="term" value="C:cell surface"/>
    <property type="evidence" value="ECO:0007669"/>
    <property type="project" value="TreeGrafter"/>
</dbReference>
<dbReference type="PANTHER" id="PTHR10082">
    <property type="entry name" value="INTEGRIN BETA SUBUNIT"/>
    <property type="match status" value="1"/>
</dbReference>
<evidence type="ECO:0000256" key="6">
    <source>
        <dbReference type="ARBA" id="ARBA00022737"/>
    </source>
</evidence>
<evidence type="ECO:0000259" key="14">
    <source>
        <dbReference type="SMART" id="SM01241"/>
    </source>
</evidence>
<dbReference type="STRING" id="1965070.A0A3S3RVI1"/>
<keyword evidence="3" id="KW-0245">EGF-like domain</keyword>
<evidence type="ECO:0000256" key="11">
    <source>
        <dbReference type="ARBA" id="ARBA00023180"/>
    </source>
</evidence>
<feature type="domain" description="Integrin beta subunit cytoplasmic" evidence="14">
    <location>
        <begin position="374"/>
        <end position="423"/>
    </location>
</feature>
<dbReference type="GO" id="GO:0008305">
    <property type="term" value="C:integrin complex"/>
    <property type="evidence" value="ECO:0007669"/>
    <property type="project" value="TreeGrafter"/>
</dbReference>
<feature type="transmembrane region" description="Helical" evidence="13">
    <location>
        <begin position="351"/>
        <end position="377"/>
    </location>
</feature>
<dbReference type="Pfam" id="PF23105">
    <property type="entry name" value="EGF_integrin"/>
    <property type="match status" value="2"/>
</dbReference>
<dbReference type="InterPro" id="IPR012896">
    <property type="entry name" value="Integrin_bsu_tail"/>
</dbReference>
<name>A0A3S3RVI1_9ACAR</name>
<dbReference type="Gene3D" id="2.60.40.1510">
    <property type="entry name" value="ntegrin, alpha v. Chain A, domain 3"/>
    <property type="match status" value="1"/>
</dbReference>
<evidence type="ECO:0000256" key="5">
    <source>
        <dbReference type="ARBA" id="ARBA00022729"/>
    </source>
</evidence>
<gene>
    <name evidence="16" type="ORF">B4U79_09790</name>
</gene>
<evidence type="ECO:0000256" key="10">
    <source>
        <dbReference type="ARBA" id="ARBA00023157"/>
    </source>
</evidence>
<dbReference type="GO" id="GO:0007160">
    <property type="term" value="P:cell-matrix adhesion"/>
    <property type="evidence" value="ECO:0007669"/>
    <property type="project" value="TreeGrafter"/>
</dbReference>
<dbReference type="OrthoDB" id="410592at2759"/>
<evidence type="ECO:0000256" key="7">
    <source>
        <dbReference type="ARBA" id="ARBA00022989"/>
    </source>
</evidence>
<protein>
    <submittedName>
        <fullName evidence="16">Uncharacterized protein</fullName>
    </submittedName>
</protein>
<dbReference type="GO" id="GO:0007157">
    <property type="term" value="P:heterophilic cell-cell adhesion via plasma membrane cell adhesion molecules"/>
    <property type="evidence" value="ECO:0007669"/>
    <property type="project" value="UniProtKB-ARBA"/>
</dbReference>
<proteinExistence type="inferred from homology"/>
<evidence type="ECO:0000256" key="4">
    <source>
        <dbReference type="ARBA" id="ARBA00022692"/>
    </source>
</evidence>
<evidence type="ECO:0000313" key="17">
    <source>
        <dbReference type="Proteomes" id="UP000285301"/>
    </source>
</evidence>
<evidence type="ECO:0000259" key="15">
    <source>
        <dbReference type="SMART" id="SM01242"/>
    </source>
</evidence>
<dbReference type="GO" id="GO:0005178">
    <property type="term" value="F:integrin binding"/>
    <property type="evidence" value="ECO:0007669"/>
    <property type="project" value="TreeGrafter"/>
</dbReference>
<keyword evidence="4 13" id="KW-0812">Transmembrane</keyword>
<evidence type="ECO:0000256" key="9">
    <source>
        <dbReference type="ARBA" id="ARBA00023136"/>
    </source>
</evidence>
<feature type="non-terminal residue" evidence="16">
    <location>
        <position position="1"/>
    </location>
</feature>
<dbReference type="Proteomes" id="UP000285301">
    <property type="component" value="Unassembled WGS sequence"/>
</dbReference>
<comment type="subcellular location">
    <subcellularLocation>
        <location evidence="1">Membrane</location>
        <topology evidence="1">Single-pass type I membrane protein</topology>
    </subcellularLocation>
</comment>
<dbReference type="SMART" id="SM01242">
    <property type="entry name" value="Integrin_B_tail"/>
    <property type="match status" value="1"/>
</dbReference>
<comment type="caution">
    <text evidence="16">The sequence shown here is derived from an EMBL/GenBank/DDBJ whole genome shotgun (WGS) entry which is preliminary data.</text>
</comment>
<feature type="region of interest" description="Disordered" evidence="12">
    <location>
        <begin position="393"/>
        <end position="425"/>
    </location>
</feature>
<evidence type="ECO:0000256" key="1">
    <source>
        <dbReference type="ARBA" id="ARBA00004479"/>
    </source>
</evidence>
<dbReference type="GO" id="GO:0033627">
    <property type="term" value="P:cell adhesion mediated by integrin"/>
    <property type="evidence" value="ECO:0007669"/>
    <property type="project" value="TreeGrafter"/>
</dbReference>
<comment type="similarity">
    <text evidence="2">Belongs to the integrin beta chain family.</text>
</comment>
<dbReference type="InterPro" id="IPR014836">
    <property type="entry name" value="Integrin_bsu_cyt_dom"/>
</dbReference>
<dbReference type="AlphaFoldDB" id="A0A3S3RVI1"/>
<organism evidence="16 17">
    <name type="scientific">Dinothrombium tinctorium</name>
    <dbReference type="NCBI Taxonomy" id="1965070"/>
    <lineage>
        <taxon>Eukaryota</taxon>
        <taxon>Metazoa</taxon>
        <taxon>Ecdysozoa</taxon>
        <taxon>Arthropoda</taxon>
        <taxon>Chelicerata</taxon>
        <taxon>Arachnida</taxon>
        <taxon>Acari</taxon>
        <taxon>Acariformes</taxon>
        <taxon>Trombidiformes</taxon>
        <taxon>Prostigmata</taxon>
        <taxon>Anystina</taxon>
        <taxon>Parasitengona</taxon>
        <taxon>Trombidioidea</taxon>
        <taxon>Trombidiidae</taxon>
        <taxon>Dinothrombium</taxon>
    </lineage>
</organism>
<dbReference type="PRINTS" id="PR01186">
    <property type="entry name" value="INTEGRINB"/>
</dbReference>
<dbReference type="InterPro" id="IPR057243">
    <property type="entry name" value="Integrin_I-EGF_CS"/>
</dbReference>
<evidence type="ECO:0000256" key="3">
    <source>
        <dbReference type="ARBA" id="ARBA00022536"/>
    </source>
</evidence>
<evidence type="ECO:0000256" key="2">
    <source>
        <dbReference type="ARBA" id="ARBA00007449"/>
    </source>
</evidence>
<dbReference type="GO" id="GO:0005925">
    <property type="term" value="C:focal adhesion"/>
    <property type="evidence" value="ECO:0007669"/>
    <property type="project" value="TreeGrafter"/>
</dbReference>
<dbReference type="Gene3D" id="1.20.5.100">
    <property type="entry name" value="Cytochrome c1, transmembrane anchor, C-terminal"/>
    <property type="match status" value="1"/>
</dbReference>
<feature type="compositionally biased region" description="Polar residues" evidence="12">
    <location>
        <begin position="413"/>
        <end position="425"/>
    </location>
</feature>
<dbReference type="GO" id="GO:0007229">
    <property type="term" value="P:integrin-mediated signaling pathway"/>
    <property type="evidence" value="ECO:0007669"/>
    <property type="project" value="UniProtKB-KW"/>
</dbReference>
<dbReference type="PANTHER" id="PTHR10082:SF60">
    <property type="entry name" value="INTEGRIN BETA-PS"/>
    <property type="match status" value="1"/>
</dbReference>
<dbReference type="InterPro" id="IPR032695">
    <property type="entry name" value="Integrin_dom_sf"/>
</dbReference>
<keyword evidence="6" id="KW-0677">Repeat</keyword>
<sequence length="425" mass="48226">KIVAKIELTDNATENVDINYYSNCPQIGTKQKYKTKGCDGVKVGQKIDFEIELKVKDCSKRRQVIAISPIGIREYSYVEVDVLCDCDCESHSNFTQKNSKLCSDNGDLLCGQCFCHSNYYGKQCECFGEGIAEQEKLVKCRRDINSTILCSNRGKCVCGQCECSESEVYGKYCECDRSSCGTINGKTCGGADRGECCDGACICKEGWTGDLCDCTLNTSSCISPINQKVCSGNGECHCGSCKCFHEKDTAKFAGKYCEYCATCEERCTDLQLYIDFEKAEYKGANCKERWCNFTLEVVDQIANISQKDRKCVFFDSDECQKTFVYSYDELTEKIKVKLKKKRDCREPGVNIWVVIGTIAGFILFVGIIVLLIFRLLVYIKDKREYMLHAKNEESDKRNMELKQPNPLYKEPNKQYNNPMYEQQKS</sequence>
<dbReference type="SUPFAM" id="SSF57196">
    <property type="entry name" value="EGF/Laminin"/>
    <property type="match status" value="2"/>
</dbReference>
<dbReference type="Gene3D" id="2.10.25.10">
    <property type="entry name" value="Laminin"/>
    <property type="match status" value="3"/>
</dbReference>
<evidence type="ECO:0000256" key="8">
    <source>
        <dbReference type="ARBA" id="ARBA00023037"/>
    </source>
</evidence>
<accession>A0A3S3RVI1</accession>
<dbReference type="Pfam" id="PF08725">
    <property type="entry name" value="Integrin_b_cyt"/>
    <property type="match status" value="1"/>
</dbReference>
<evidence type="ECO:0000313" key="16">
    <source>
        <dbReference type="EMBL" id="RWS05374.1"/>
    </source>
</evidence>
<keyword evidence="8" id="KW-0401">Integrin</keyword>
<reference evidence="16 17" key="1">
    <citation type="journal article" date="2018" name="Gigascience">
        <title>Genomes of trombidid mites reveal novel predicted allergens and laterally-transferred genes associated with secondary metabolism.</title>
        <authorList>
            <person name="Dong X."/>
            <person name="Chaisiri K."/>
            <person name="Xia D."/>
            <person name="Armstrong S.D."/>
            <person name="Fang Y."/>
            <person name="Donnelly M.J."/>
            <person name="Kadowaki T."/>
            <person name="McGarry J.W."/>
            <person name="Darby A.C."/>
            <person name="Makepeace B.L."/>
        </authorList>
    </citation>
    <scope>NUCLEOTIDE SEQUENCE [LARGE SCALE GENOMIC DNA]</scope>
    <source>
        <strain evidence="16">UoL-WK</strain>
    </source>
</reference>
<keyword evidence="10" id="KW-1015">Disulfide bond</keyword>
<dbReference type="EMBL" id="NCKU01004837">
    <property type="protein sequence ID" value="RWS05374.1"/>
    <property type="molecule type" value="Genomic_DNA"/>
</dbReference>
<keyword evidence="17" id="KW-1185">Reference proteome</keyword>
<dbReference type="PROSITE" id="PS00243">
    <property type="entry name" value="I_EGF_1"/>
    <property type="match status" value="2"/>
</dbReference>
<dbReference type="SMART" id="SM01241">
    <property type="entry name" value="Integrin_b_cyt"/>
    <property type="match status" value="1"/>
</dbReference>
<keyword evidence="9 13" id="KW-0472">Membrane</keyword>
<dbReference type="FunFam" id="2.10.25.10:FF:000036">
    <property type="entry name" value="Integrin beta"/>
    <property type="match status" value="1"/>
</dbReference>
<dbReference type="InterPro" id="IPR015812">
    <property type="entry name" value="Integrin_bsu"/>
</dbReference>
<evidence type="ECO:0000256" key="12">
    <source>
        <dbReference type="SAM" id="MobiDB-lite"/>
    </source>
</evidence>